<dbReference type="STRING" id="1499967.U27_00133"/>
<reference evidence="1" key="1">
    <citation type="journal article" date="2015" name="PeerJ">
        <title>First genomic representation of candidate bacterial phylum KSB3 points to enhanced environmental sensing as a trigger of wastewater bulking.</title>
        <authorList>
            <person name="Sekiguchi Y."/>
            <person name="Ohashi A."/>
            <person name="Parks D.H."/>
            <person name="Yamauchi T."/>
            <person name="Tyson G.W."/>
            <person name="Hugenholtz P."/>
        </authorList>
    </citation>
    <scope>NUCLEOTIDE SEQUENCE [LARGE SCALE GENOMIC DNA]</scope>
</reference>
<proteinExistence type="predicted"/>
<keyword evidence="2" id="KW-1185">Reference proteome</keyword>
<dbReference type="EMBL" id="DF820472">
    <property type="protein sequence ID" value="GAK60242.1"/>
    <property type="molecule type" value="Genomic_DNA"/>
</dbReference>
<dbReference type="AlphaFoldDB" id="A0A081C6N7"/>
<dbReference type="Proteomes" id="UP000030661">
    <property type="component" value="Unassembled WGS sequence"/>
</dbReference>
<organism evidence="1">
    <name type="scientific">Vecturithrix granuli</name>
    <dbReference type="NCBI Taxonomy" id="1499967"/>
    <lineage>
        <taxon>Bacteria</taxon>
        <taxon>Candidatus Moduliflexota</taxon>
        <taxon>Candidatus Vecturitrichia</taxon>
        <taxon>Candidatus Vecturitrichales</taxon>
        <taxon>Candidatus Vecturitrichaceae</taxon>
        <taxon>Candidatus Vecturithrix</taxon>
    </lineage>
</organism>
<sequence>MEDIVQHLLREIQALRQEVRAFQRCSPSSRSTIEAMLRRRGIQEVKYTSASYRLLPEYSSKEAEDELYHLMQKYSFRIFARDLIAFIDHATPRRLARYCSEEVAREYLAVLIQHRIVRQIGEDTYQLTNSQVINFGDTLEWFIAQVMEREFDSPAIWGVRFKHHEIGGDYDVLSAVEGRLTYIEVKSSPPKHIEMSEIAAFLDRVHDLRPDVAIFLEDTHLRMKDKLAEMFAEEMRCRYGSRAEQDSPVQRLHDEIFTIQHSLFITNTKPDVIANLRICLKHALAGIAWPPLDN</sequence>
<dbReference type="HOGENOM" id="CLU_084188_0_0_0"/>
<evidence type="ECO:0000313" key="1">
    <source>
        <dbReference type="EMBL" id="GAK60242.1"/>
    </source>
</evidence>
<name>A0A081C6N7_VECG1</name>
<protein>
    <submittedName>
        <fullName evidence="1">Uncharacterized protein</fullName>
    </submittedName>
</protein>
<accession>A0A081C6N7</accession>
<dbReference type="eggNOG" id="ENOG5032T5C">
    <property type="taxonomic scope" value="Bacteria"/>
</dbReference>
<evidence type="ECO:0000313" key="2">
    <source>
        <dbReference type="Proteomes" id="UP000030661"/>
    </source>
</evidence>
<gene>
    <name evidence="1" type="ORF">U27_00133</name>
</gene>